<name>A0A2P6TUZ4_CHLSO</name>
<dbReference type="GO" id="GO:0016192">
    <property type="term" value="P:vesicle-mediated transport"/>
    <property type="evidence" value="ECO:0007669"/>
    <property type="project" value="InterPro"/>
</dbReference>
<comment type="caution">
    <text evidence="7">The sequence shown here is derived from an EMBL/GenBank/DDBJ whole genome shotgun (WGS) entry which is preliminary data.</text>
</comment>
<evidence type="ECO:0000256" key="2">
    <source>
        <dbReference type="ARBA" id="ARBA00010095"/>
    </source>
</evidence>
<evidence type="ECO:0000256" key="6">
    <source>
        <dbReference type="SAM" id="Phobius"/>
    </source>
</evidence>
<comment type="similarity">
    <text evidence="2">Belongs to the cornichon family.</text>
</comment>
<dbReference type="Pfam" id="PF03311">
    <property type="entry name" value="Cornichon"/>
    <property type="match status" value="1"/>
</dbReference>
<comment type="subcellular location">
    <subcellularLocation>
        <location evidence="1">Membrane</location>
        <topology evidence="1">Multi-pass membrane protein</topology>
    </subcellularLocation>
</comment>
<keyword evidence="5 6" id="KW-0472">Membrane</keyword>
<evidence type="ECO:0000313" key="8">
    <source>
        <dbReference type="Proteomes" id="UP000239899"/>
    </source>
</evidence>
<dbReference type="AlphaFoldDB" id="A0A2P6TUZ4"/>
<protein>
    <submittedName>
        <fullName evidence="7">Cornichon-like protein 1</fullName>
    </submittedName>
</protein>
<feature type="transmembrane region" description="Helical" evidence="6">
    <location>
        <begin position="114"/>
        <end position="137"/>
    </location>
</feature>
<dbReference type="GO" id="GO:0016020">
    <property type="term" value="C:membrane"/>
    <property type="evidence" value="ECO:0007669"/>
    <property type="project" value="UniProtKB-SubCell"/>
</dbReference>
<dbReference type="OrthoDB" id="434393at2759"/>
<gene>
    <name evidence="7" type="ORF">C2E21_3419</name>
</gene>
<proteinExistence type="inferred from homology"/>
<feature type="transmembrane region" description="Helical" evidence="6">
    <location>
        <begin position="58"/>
        <end position="82"/>
    </location>
</feature>
<evidence type="ECO:0000256" key="3">
    <source>
        <dbReference type="ARBA" id="ARBA00022692"/>
    </source>
</evidence>
<dbReference type="InterPro" id="IPR003377">
    <property type="entry name" value="Cornichon"/>
</dbReference>
<dbReference type="EMBL" id="LHPG02000006">
    <property type="protein sequence ID" value="PRW57895.1"/>
    <property type="molecule type" value="Genomic_DNA"/>
</dbReference>
<sequence length="166" mass="18981">MPWELLTYLVAFLLQSALLGCCMYQLIQLSDLESDYINPHDATNNVNWVVLPEYGCQAALTAVLLLTGHWLYGGLHAVLLAYHVRQFLRRQHLADVTEIFRQVGPRKQREMAKLVFYLLTFILAIYKLIEVIVLAFLTPAGRKAAAKVLRDAAASMHRLMRRRSLL</sequence>
<dbReference type="SMART" id="SM01398">
    <property type="entry name" value="Cornichon"/>
    <property type="match status" value="1"/>
</dbReference>
<evidence type="ECO:0000256" key="1">
    <source>
        <dbReference type="ARBA" id="ARBA00004141"/>
    </source>
</evidence>
<evidence type="ECO:0000256" key="5">
    <source>
        <dbReference type="ARBA" id="ARBA00023136"/>
    </source>
</evidence>
<dbReference type="STRING" id="3076.A0A2P6TUZ4"/>
<accession>A0A2P6TUZ4</accession>
<feature type="transmembrane region" description="Helical" evidence="6">
    <location>
        <begin position="5"/>
        <end position="27"/>
    </location>
</feature>
<keyword evidence="4 6" id="KW-1133">Transmembrane helix</keyword>
<keyword evidence="8" id="KW-1185">Reference proteome</keyword>
<evidence type="ECO:0000256" key="4">
    <source>
        <dbReference type="ARBA" id="ARBA00022989"/>
    </source>
</evidence>
<organism evidence="7 8">
    <name type="scientific">Chlorella sorokiniana</name>
    <name type="common">Freshwater green alga</name>
    <dbReference type="NCBI Taxonomy" id="3076"/>
    <lineage>
        <taxon>Eukaryota</taxon>
        <taxon>Viridiplantae</taxon>
        <taxon>Chlorophyta</taxon>
        <taxon>core chlorophytes</taxon>
        <taxon>Trebouxiophyceae</taxon>
        <taxon>Chlorellales</taxon>
        <taxon>Chlorellaceae</taxon>
        <taxon>Chlorella clade</taxon>
        <taxon>Chlorella</taxon>
    </lineage>
</organism>
<keyword evidence="3 6" id="KW-0812">Transmembrane</keyword>
<evidence type="ECO:0000313" key="7">
    <source>
        <dbReference type="EMBL" id="PRW57895.1"/>
    </source>
</evidence>
<dbReference type="PANTHER" id="PTHR12290">
    <property type="entry name" value="CORNICHON-RELATED"/>
    <property type="match status" value="1"/>
</dbReference>
<dbReference type="Proteomes" id="UP000239899">
    <property type="component" value="Unassembled WGS sequence"/>
</dbReference>
<reference evidence="7 8" key="1">
    <citation type="journal article" date="2018" name="Plant J.">
        <title>Genome sequences of Chlorella sorokiniana UTEX 1602 and Micractinium conductrix SAG 241.80: implications to maltose excretion by a green alga.</title>
        <authorList>
            <person name="Arriola M.B."/>
            <person name="Velmurugan N."/>
            <person name="Zhang Y."/>
            <person name="Plunkett M.H."/>
            <person name="Hondzo H."/>
            <person name="Barney B.M."/>
        </authorList>
    </citation>
    <scope>NUCLEOTIDE SEQUENCE [LARGE SCALE GENOMIC DNA]</scope>
    <source>
        <strain evidence="8">UTEX 1602</strain>
    </source>
</reference>